<evidence type="ECO:0000256" key="2">
    <source>
        <dbReference type="ARBA" id="ARBA00005312"/>
    </source>
</evidence>
<evidence type="ECO:0000256" key="3">
    <source>
        <dbReference type="ARBA" id="ARBA00022490"/>
    </source>
</evidence>
<keyword evidence="3" id="KW-0963">Cytoplasm</keyword>
<dbReference type="Gene3D" id="3.30.930.10">
    <property type="entry name" value="Bira Bifunctional Protein, Domain 2"/>
    <property type="match status" value="2"/>
</dbReference>
<dbReference type="PRINTS" id="PR01042">
    <property type="entry name" value="TRNASYNTHASP"/>
</dbReference>
<feature type="domain" description="Aminoacyl-transfer RNA synthetases class-II family profile" evidence="9">
    <location>
        <begin position="138"/>
        <end position="408"/>
    </location>
</feature>
<accession>A0A8J3YHS1</accession>
<evidence type="ECO:0000256" key="5">
    <source>
        <dbReference type="ARBA" id="ARBA00022741"/>
    </source>
</evidence>
<keyword evidence="11" id="KW-1185">Reference proteome</keyword>
<evidence type="ECO:0000256" key="6">
    <source>
        <dbReference type="ARBA" id="ARBA00022840"/>
    </source>
</evidence>
<evidence type="ECO:0000256" key="8">
    <source>
        <dbReference type="ARBA" id="ARBA00023146"/>
    </source>
</evidence>
<dbReference type="Pfam" id="PF00152">
    <property type="entry name" value="tRNA-synt_2"/>
    <property type="match status" value="1"/>
</dbReference>
<dbReference type="InterPro" id="IPR006195">
    <property type="entry name" value="aa-tRNA-synth_II"/>
</dbReference>
<dbReference type="InterPro" id="IPR004364">
    <property type="entry name" value="Aa-tRNA-synt_II"/>
</dbReference>
<dbReference type="Gene3D" id="2.40.50.140">
    <property type="entry name" value="Nucleic acid-binding proteins"/>
    <property type="match status" value="1"/>
</dbReference>
<dbReference type="SUPFAM" id="SSF50249">
    <property type="entry name" value="Nucleic acid-binding proteins"/>
    <property type="match status" value="1"/>
</dbReference>
<dbReference type="PROSITE" id="PS50862">
    <property type="entry name" value="AA_TRNA_LIGASE_II"/>
    <property type="match status" value="1"/>
</dbReference>
<keyword evidence="5" id="KW-0547">Nucleotide-binding</keyword>
<dbReference type="InterPro" id="IPR004523">
    <property type="entry name" value="Asp-tRNA_synthase_2"/>
</dbReference>
<dbReference type="PANTHER" id="PTHR43450">
    <property type="entry name" value="ASPARTYL-TRNA SYNTHETASE"/>
    <property type="match status" value="1"/>
</dbReference>
<comment type="subcellular location">
    <subcellularLocation>
        <location evidence="1">Cytoplasm</location>
    </subcellularLocation>
</comment>
<proteinExistence type="inferred from homology"/>
<dbReference type="GO" id="GO:0017101">
    <property type="term" value="C:aminoacyl-tRNA synthetase multienzyme complex"/>
    <property type="evidence" value="ECO:0007669"/>
    <property type="project" value="TreeGrafter"/>
</dbReference>
<protein>
    <submittedName>
        <fullName evidence="10">Aspartate--tRNA(Asp/Asn) ligase</fullName>
    </submittedName>
</protein>
<dbReference type="GO" id="GO:0005829">
    <property type="term" value="C:cytosol"/>
    <property type="evidence" value="ECO:0007669"/>
    <property type="project" value="TreeGrafter"/>
</dbReference>
<dbReference type="Proteomes" id="UP000619260">
    <property type="component" value="Unassembled WGS sequence"/>
</dbReference>
<dbReference type="GO" id="GO:0006422">
    <property type="term" value="P:aspartyl-tRNA aminoacylation"/>
    <property type="evidence" value="ECO:0007669"/>
    <property type="project" value="InterPro"/>
</dbReference>
<comment type="caution">
    <text evidence="10">The sequence shown here is derived from an EMBL/GenBank/DDBJ whole genome shotgun (WGS) entry which is preliminary data.</text>
</comment>
<dbReference type="InterPro" id="IPR012340">
    <property type="entry name" value="NA-bd_OB-fold"/>
</dbReference>
<keyword evidence="4 10" id="KW-0436">Ligase</keyword>
<dbReference type="Pfam" id="PF01336">
    <property type="entry name" value="tRNA_anti-codon"/>
    <property type="match status" value="1"/>
</dbReference>
<evidence type="ECO:0000259" key="9">
    <source>
        <dbReference type="PROSITE" id="PS50862"/>
    </source>
</evidence>
<evidence type="ECO:0000256" key="7">
    <source>
        <dbReference type="ARBA" id="ARBA00022917"/>
    </source>
</evidence>
<dbReference type="PANTHER" id="PTHR43450:SF1">
    <property type="entry name" value="ASPARTATE--TRNA LIGASE, CYTOPLASMIC"/>
    <property type="match status" value="1"/>
</dbReference>
<dbReference type="RefSeq" id="WP_203897753.1">
    <property type="nucleotide sequence ID" value="NZ_BOPF01000003.1"/>
</dbReference>
<dbReference type="GO" id="GO:0004815">
    <property type="term" value="F:aspartate-tRNA ligase activity"/>
    <property type="evidence" value="ECO:0007669"/>
    <property type="project" value="InterPro"/>
</dbReference>
<evidence type="ECO:0000256" key="1">
    <source>
        <dbReference type="ARBA" id="ARBA00004496"/>
    </source>
</evidence>
<gene>
    <name evidence="10" type="primary">aspC</name>
    <name evidence="10" type="ORF">Val02_10690</name>
</gene>
<name>A0A8J3YHS1_9ACTN</name>
<sequence length="408" mass="44885">MRRTMSDRLPEHIGQQIRLMGWVHRRRVLRDVAFLILRDAHGLAQIVVRDGGRLTPFPEETPVSVVGEVIARPAAPHGVEVVEPAITALSDPAAAPPFDLYRPELRAGLPTLLDHAPVALRHPTRAHVQRVAAAAVGAFRGALERQGFVEIHTPKIVGAATESGADLFALDYFGRPAYLAQSPQLYKQIMVGALERVYEVGPVFRAEPSDTARHLASYVSLDAELGFIEDHRDVIAVCHLALRAMLQAIPSNDLRVPAEPLIVHFTDVAEGEDLSPADERRIGEWAGREHGTDAVYVTGYPTAHRAFYTHPDPARPGHSRAFDLIFRGVELVSGAQRLHRHDDYVRALAERGETDLTPYAAYLDAMRHGMPPHGGFAFGLERFVAAALGLPNVRHAALFPRDLHRLAP</sequence>
<dbReference type="InterPro" id="IPR004365">
    <property type="entry name" value="NA-bd_OB_tRNA"/>
</dbReference>
<dbReference type="AlphaFoldDB" id="A0A8J3YHS1"/>
<dbReference type="GO" id="GO:0003723">
    <property type="term" value="F:RNA binding"/>
    <property type="evidence" value="ECO:0007669"/>
    <property type="project" value="TreeGrafter"/>
</dbReference>
<dbReference type="SUPFAM" id="SSF55681">
    <property type="entry name" value="Class II aaRS and biotin synthetases"/>
    <property type="match status" value="1"/>
</dbReference>
<dbReference type="EMBL" id="BOPF01000003">
    <property type="protein sequence ID" value="GIJ44183.1"/>
    <property type="molecule type" value="Genomic_DNA"/>
</dbReference>
<evidence type="ECO:0000313" key="11">
    <source>
        <dbReference type="Proteomes" id="UP000619260"/>
    </source>
</evidence>
<reference evidence="10" key="1">
    <citation type="submission" date="2021-01" db="EMBL/GenBank/DDBJ databases">
        <title>Whole genome shotgun sequence of Virgisporangium aliadipatigenens NBRC 105644.</title>
        <authorList>
            <person name="Komaki H."/>
            <person name="Tamura T."/>
        </authorList>
    </citation>
    <scope>NUCLEOTIDE SEQUENCE</scope>
    <source>
        <strain evidence="10">NBRC 105644</strain>
    </source>
</reference>
<keyword evidence="6" id="KW-0067">ATP-binding</keyword>
<keyword evidence="7" id="KW-0648">Protein biosynthesis</keyword>
<evidence type="ECO:0000256" key="4">
    <source>
        <dbReference type="ARBA" id="ARBA00022598"/>
    </source>
</evidence>
<dbReference type="InterPro" id="IPR045864">
    <property type="entry name" value="aa-tRNA-synth_II/BPL/LPL"/>
</dbReference>
<evidence type="ECO:0000313" key="10">
    <source>
        <dbReference type="EMBL" id="GIJ44183.1"/>
    </source>
</evidence>
<dbReference type="InterPro" id="IPR002312">
    <property type="entry name" value="Asp/Asn-tRNA-synth_IIb"/>
</dbReference>
<dbReference type="GO" id="GO:0005524">
    <property type="term" value="F:ATP binding"/>
    <property type="evidence" value="ECO:0007669"/>
    <property type="project" value="UniProtKB-KW"/>
</dbReference>
<keyword evidence="8" id="KW-0030">Aminoacyl-tRNA synthetase</keyword>
<organism evidence="10 11">
    <name type="scientific">Virgisporangium aliadipatigenens</name>
    <dbReference type="NCBI Taxonomy" id="741659"/>
    <lineage>
        <taxon>Bacteria</taxon>
        <taxon>Bacillati</taxon>
        <taxon>Actinomycetota</taxon>
        <taxon>Actinomycetes</taxon>
        <taxon>Micromonosporales</taxon>
        <taxon>Micromonosporaceae</taxon>
        <taxon>Virgisporangium</taxon>
    </lineage>
</organism>
<comment type="similarity">
    <text evidence="2">Belongs to the class-II aminoacyl-tRNA synthetase family. Type 2 subfamily.</text>
</comment>